<proteinExistence type="predicted"/>
<comment type="caution">
    <text evidence="1">The sequence shown here is derived from an EMBL/GenBank/DDBJ whole genome shotgun (WGS) entry which is preliminary data.</text>
</comment>
<reference evidence="1" key="1">
    <citation type="submission" date="2022-02" db="EMBL/GenBank/DDBJ databases">
        <title>Plant Genome Project.</title>
        <authorList>
            <person name="Zhang R.-G."/>
        </authorList>
    </citation>
    <scope>NUCLEOTIDE SEQUENCE</scope>
    <source>
        <strain evidence="1">AT1</strain>
    </source>
</reference>
<dbReference type="EMBL" id="CM046388">
    <property type="protein sequence ID" value="KAI8573527.1"/>
    <property type="molecule type" value="Genomic_DNA"/>
</dbReference>
<evidence type="ECO:0000313" key="2">
    <source>
        <dbReference type="Proteomes" id="UP001062846"/>
    </source>
</evidence>
<protein>
    <submittedName>
        <fullName evidence="1">Uncharacterized protein</fullName>
    </submittedName>
</protein>
<organism evidence="1 2">
    <name type="scientific">Rhododendron molle</name>
    <name type="common">Chinese azalea</name>
    <name type="synonym">Azalea mollis</name>
    <dbReference type="NCBI Taxonomy" id="49168"/>
    <lineage>
        <taxon>Eukaryota</taxon>
        <taxon>Viridiplantae</taxon>
        <taxon>Streptophyta</taxon>
        <taxon>Embryophyta</taxon>
        <taxon>Tracheophyta</taxon>
        <taxon>Spermatophyta</taxon>
        <taxon>Magnoliopsida</taxon>
        <taxon>eudicotyledons</taxon>
        <taxon>Gunneridae</taxon>
        <taxon>Pentapetalae</taxon>
        <taxon>asterids</taxon>
        <taxon>Ericales</taxon>
        <taxon>Ericaceae</taxon>
        <taxon>Ericoideae</taxon>
        <taxon>Rhodoreae</taxon>
        <taxon>Rhododendron</taxon>
    </lineage>
</organism>
<dbReference type="Proteomes" id="UP001062846">
    <property type="component" value="Chromosome 1"/>
</dbReference>
<sequence length="403" mass="44577">MDLLRDFPVLNSGNGSDSSKIHFASNLGLSPTSLKHVNLVSNFENSGIIHGSKDVIHQDKMPCASLGPNSSRKVNFFDVLEAVTISNKYHFEIQEGDTPTVRQVKGLSQEVTALLKELESKNILIKSLKVPEKAPEVELDSGSSWKDKVSPPGETHARMNLRYFPPDVDGEKVRVSPPKHAKILGSVKWKNCIVGHFVDKKTCIPGAYRHLSEFGAWHFAGRLMVLQEWHADMDYEKEELSRLPLWIQLHNVPLQYWNEEGLSYIASAVGKLLYVDEMTESTSRIRYAKICVEVDVTSALPHFVENKVVHVIESDKLIVIASAVAPTKVWVVKGSKGDCAAGLVSSVLPTQTTPDPKRIAQKSPVHVEVLPCVNQVSALQVEEGVRSSIVVELPIGRSEVDVI</sequence>
<gene>
    <name evidence="1" type="ORF">RHMOL_Rhmol01G0284400</name>
</gene>
<name>A0ACC0Q8H7_RHOML</name>
<keyword evidence="2" id="KW-1185">Reference proteome</keyword>
<evidence type="ECO:0000313" key="1">
    <source>
        <dbReference type="EMBL" id="KAI8573527.1"/>
    </source>
</evidence>
<accession>A0ACC0Q8H7</accession>